<keyword evidence="1" id="KW-0812">Transmembrane</keyword>
<reference evidence="2 3" key="1">
    <citation type="submission" date="2019-02" db="EMBL/GenBank/DDBJ databases">
        <title>Arundinibacter roseus gen. nov., sp. nov., a new member of the family Cytophagaceae.</title>
        <authorList>
            <person name="Szuroczki S."/>
            <person name="Khayer B."/>
            <person name="Sproer C."/>
            <person name="Toumi M."/>
            <person name="Szabo A."/>
            <person name="Felfoldi T."/>
            <person name="Schumann P."/>
            <person name="Toth E."/>
        </authorList>
    </citation>
    <scope>NUCLEOTIDE SEQUENCE [LARGE SCALE GENOMIC DNA]</scope>
    <source>
        <strain evidence="2 3">DMA-k-7a</strain>
    </source>
</reference>
<keyword evidence="1" id="KW-0472">Membrane</keyword>
<proteinExistence type="predicted"/>
<keyword evidence="1" id="KW-1133">Transmembrane helix</keyword>
<accession>A0A4R4KIV2</accession>
<name>A0A4R4KIV2_9BACT</name>
<comment type="caution">
    <text evidence="2">The sequence shown here is derived from an EMBL/GenBank/DDBJ whole genome shotgun (WGS) entry which is preliminary data.</text>
</comment>
<feature type="transmembrane region" description="Helical" evidence="1">
    <location>
        <begin position="12"/>
        <end position="38"/>
    </location>
</feature>
<feature type="transmembrane region" description="Helical" evidence="1">
    <location>
        <begin position="82"/>
        <end position="105"/>
    </location>
</feature>
<dbReference type="RefSeq" id="WP_132114776.1">
    <property type="nucleotide sequence ID" value="NZ_SMJU01000002.1"/>
</dbReference>
<organism evidence="2 3">
    <name type="scientific">Arundinibacter roseus</name>
    <dbReference type="NCBI Taxonomy" id="2070510"/>
    <lineage>
        <taxon>Bacteria</taxon>
        <taxon>Pseudomonadati</taxon>
        <taxon>Bacteroidota</taxon>
        <taxon>Cytophagia</taxon>
        <taxon>Cytophagales</taxon>
        <taxon>Spirosomataceae</taxon>
        <taxon>Arundinibacter</taxon>
    </lineage>
</organism>
<feature type="transmembrane region" description="Helical" evidence="1">
    <location>
        <begin position="50"/>
        <end position="70"/>
    </location>
</feature>
<feature type="transmembrane region" description="Helical" evidence="1">
    <location>
        <begin position="111"/>
        <end position="130"/>
    </location>
</feature>
<dbReference type="EMBL" id="SMJU01000002">
    <property type="protein sequence ID" value="TDB68118.1"/>
    <property type="molecule type" value="Genomic_DNA"/>
</dbReference>
<gene>
    <name evidence="2" type="ORF">EZE20_04125</name>
</gene>
<dbReference type="Proteomes" id="UP000295706">
    <property type="component" value="Unassembled WGS sequence"/>
</dbReference>
<dbReference type="AlphaFoldDB" id="A0A4R4KIV2"/>
<dbReference type="OrthoDB" id="2868029at2"/>
<evidence type="ECO:0000313" key="2">
    <source>
        <dbReference type="EMBL" id="TDB68118.1"/>
    </source>
</evidence>
<protein>
    <submittedName>
        <fullName evidence="2">Uncharacterized protein</fullName>
    </submittedName>
</protein>
<evidence type="ECO:0000313" key="3">
    <source>
        <dbReference type="Proteomes" id="UP000295706"/>
    </source>
</evidence>
<keyword evidence="3" id="KW-1185">Reference proteome</keyword>
<sequence length="132" mass="15007">MPLRHIPFTFAYKALIGILIFTFLYHISALLGFVPITMVWGGQLQTRDQLIQFESVALAINFLFLSLILIKKKRVDKKASHPLITLFLWLFVALFTLNTVGNLLALNSLETIIFTPLTFLLALFTARLALEK</sequence>
<evidence type="ECO:0000256" key="1">
    <source>
        <dbReference type="SAM" id="Phobius"/>
    </source>
</evidence>